<feature type="compositionally biased region" description="Low complexity" evidence="1">
    <location>
        <begin position="98"/>
        <end position="108"/>
    </location>
</feature>
<dbReference type="Proteomes" id="UP000836404">
    <property type="component" value="Unassembled WGS sequence"/>
</dbReference>
<feature type="compositionally biased region" description="Acidic residues" evidence="1">
    <location>
        <begin position="54"/>
        <end position="65"/>
    </location>
</feature>
<feature type="region of interest" description="Disordered" evidence="1">
    <location>
        <begin position="54"/>
        <end position="147"/>
    </location>
</feature>
<evidence type="ECO:0000256" key="1">
    <source>
        <dbReference type="SAM" id="MobiDB-lite"/>
    </source>
</evidence>
<accession>A0A9N8QGX3</accession>
<organism evidence="2 3">
    <name type="scientific">Tilletia laevis</name>
    <dbReference type="NCBI Taxonomy" id="157183"/>
    <lineage>
        <taxon>Eukaryota</taxon>
        <taxon>Fungi</taxon>
        <taxon>Dikarya</taxon>
        <taxon>Basidiomycota</taxon>
        <taxon>Ustilaginomycotina</taxon>
        <taxon>Exobasidiomycetes</taxon>
        <taxon>Tilletiales</taxon>
        <taxon>Tilletiaceae</taxon>
        <taxon>Tilletia</taxon>
    </lineage>
</organism>
<proteinExistence type="predicted"/>
<dbReference type="AlphaFoldDB" id="A0A9N8QGX3"/>
<sequence length="180" mass="19023">MGKRTNTFRQRVVQHGPGPLNGTFSSTQGGRTYYCFTENDPAIVLSQRGTVLELSEDEDDSDEDFGLAHPARTTTTAHRGSSTVPRAHSGPVHRACDGSSSNSGSGSSFDPCPSPAAVRRCAHSGSGSSLGRRSSPASRCPQPSSSACYQWDTDGTHGLLVAGGCRLFRPVQTSQHAQEN</sequence>
<reference evidence="2 3" key="1">
    <citation type="submission" date="2020-10" db="EMBL/GenBank/DDBJ databases">
        <authorList>
            <person name="Sedaghatjoo S."/>
        </authorList>
    </citation>
    <scope>NUCLEOTIDE SEQUENCE [LARGE SCALE GENOMIC DNA]</scope>
    <source>
        <strain evidence="2 3">LLFL</strain>
    </source>
</reference>
<protein>
    <submittedName>
        <fullName evidence="2">Uncharacterized protein</fullName>
    </submittedName>
</protein>
<dbReference type="EMBL" id="CAJHJF010003424">
    <property type="protein sequence ID" value="CAD6935117.1"/>
    <property type="molecule type" value="Genomic_DNA"/>
</dbReference>
<evidence type="ECO:0000313" key="2">
    <source>
        <dbReference type="EMBL" id="CAD6935117.1"/>
    </source>
</evidence>
<name>A0A9N8QGX3_9BASI</name>
<feature type="compositionally biased region" description="Low complexity" evidence="1">
    <location>
        <begin position="124"/>
        <end position="139"/>
    </location>
</feature>
<feature type="region of interest" description="Disordered" evidence="1">
    <location>
        <begin position="1"/>
        <end position="24"/>
    </location>
</feature>
<gene>
    <name evidence="2" type="ORF">JKILLFL_G9992</name>
</gene>
<evidence type="ECO:0000313" key="3">
    <source>
        <dbReference type="Proteomes" id="UP000836404"/>
    </source>
</evidence>
<keyword evidence="3" id="KW-1185">Reference proteome</keyword>
<comment type="caution">
    <text evidence="2">The sequence shown here is derived from an EMBL/GenBank/DDBJ whole genome shotgun (WGS) entry which is preliminary data.</text>
</comment>